<dbReference type="RefSeq" id="WP_093665748.1">
    <property type="nucleotide sequence ID" value="NZ_FOCF01000005.1"/>
</dbReference>
<keyword evidence="2" id="KW-0472">Membrane</keyword>
<evidence type="ECO:0000256" key="2">
    <source>
        <dbReference type="SAM" id="Phobius"/>
    </source>
</evidence>
<feature type="region of interest" description="Disordered" evidence="1">
    <location>
        <begin position="102"/>
        <end position="126"/>
    </location>
</feature>
<evidence type="ECO:0000313" key="4">
    <source>
        <dbReference type="Proteomes" id="UP000199206"/>
    </source>
</evidence>
<name>A0A1H8EJ56_9SPHN</name>
<dbReference type="STRING" id="1166340.SAMN05192583_2190"/>
<reference evidence="4" key="1">
    <citation type="submission" date="2016-10" db="EMBL/GenBank/DDBJ databases">
        <authorList>
            <person name="Varghese N."/>
            <person name="Submissions S."/>
        </authorList>
    </citation>
    <scope>NUCLEOTIDE SEQUENCE [LARGE SCALE GENOMIC DNA]</scope>
    <source>
        <strain evidence="4">S6-262</strain>
    </source>
</reference>
<keyword evidence="2" id="KW-0812">Transmembrane</keyword>
<dbReference type="GO" id="GO:0005886">
    <property type="term" value="C:plasma membrane"/>
    <property type="evidence" value="ECO:0007669"/>
    <property type="project" value="InterPro"/>
</dbReference>
<keyword evidence="2" id="KW-1133">Transmembrane helix</keyword>
<evidence type="ECO:0000256" key="1">
    <source>
        <dbReference type="SAM" id="MobiDB-lite"/>
    </source>
</evidence>
<dbReference type="Proteomes" id="UP000199206">
    <property type="component" value="Unassembled WGS sequence"/>
</dbReference>
<dbReference type="EMBL" id="FOCF01000005">
    <property type="protein sequence ID" value="SEN19164.1"/>
    <property type="molecule type" value="Genomic_DNA"/>
</dbReference>
<gene>
    <name evidence="3" type="ORF">SAMN05192583_2190</name>
</gene>
<dbReference type="AlphaFoldDB" id="A0A1H8EJ56"/>
<sequence length="126" mass="13926">MQFLKILFWCLLAFAAALFTYGNWNTVPVHLWAGLIADVNLPLLLLVTFLCGLLPALAFGRWRRWRLGQRLSLTEQELAQVRLTLAMPAPTVARHVPAVPLAPAAPADHSDRTPLTPDLDVPPEPA</sequence>
<keyword evidence="4" id="KW-1185">Reference proteome</keyword>
<protein>
    <submittedName>
        <fullName evidence="3">Uncharacterized protein</fullName>
    </submittedName>
</protein>
<proteinExistence type="predicted"/>
<feature type="transmembrane region" description="Helical" evidence="2">
    <location>
        <begin position="41"/>
        <end position="60"/>
    </location>
</feature>
<organism evidence="3 4">
    <name type="scientific">Sphingomonas gellani</name>
    <dbReference type="NCBI Taxonomy" id="1166340"/>
    <lineage>
        <taxon>Bacteria</taxon>
        <taxon>Pseudomonadati</taxon>
        <taxon>Pseudomonadota</taxon>
        <taxon>Alphaproteobacteria</taxon>
        <taxon>Sphingomonadales</taxon>
        <taxon>Sphingomonadaceae</taxon>
        <taxon>Sphingomonas</taxon>
    </lineage>
</organism>
<evidence type="ECO:0000313" key="3">
    <source>
        <dbReference type="EMBL" id="SEN19164.1"/>
    </source>
</evidence>
<accession>A0A1H8EJ56</accession>